<dbReference type="Proteomes" id="UP001363151">
    <property type="component" value="Unassembled WGS sequence"/>
</dbReference>
<dbReference type="InterPro" id="IPR001680">
    <property type="entry name" value="WD40_rpt"/>
</dbReference>
<feature type="compositionally biased region" description="Basic and acidic residues" evidence="1">
    <location>
        <begin position="465"/>
        <end position="475"/>
    </location>
</feature>
<dbReference type="SMART" id="SM00320">
    <property type="entry name" value="WD40"/>
    <property type="match status" value="3"/>
</dbReference>
<comment type="caution">
    <text evidence="2">The sequence shown here is derived from an EMBL/GenBank/DDBJ whole genome shotgun (WGS) entry which is preliminary data.</text>
</comment>
<feature type="region of interest" description="Disordered" evidence="1">
    <location>
        <begin position="651"/>
        <end position="695"/>
    </location>
</feature>
<feature type="region of interest" description="Disordered" evidence="1">
    <location>
        <begin position="1107"/>
        <end position="1129"/>
    </location>
</feature>
<dbReference type="PANTHER" id="PTHR24216">
    <property type="entry name" value="PAXILLIN-RELATED"/>
    <property type="match status" value="1"/>
</dbReference>
<dbReference type="EMBL" id="JBBJCI010000253">
    <property type="protein sequence ID" value="KAK7237182.1"/>
    <property type="molecule type" value="Genomic_DNA"/>
</dbReference>
<proteinExistence type="predicted"/>
<dbReference type="SUPFAM" id="SSF50978">
    <property type="entry name" value="WD40 repeat-like"/>
    <property type="match status" value="1"/>
</dbReference>
<gene>
    <name evidence="2" type="ORF">SO694_00097019</name>
</gene>
<feature type="region of interest" description="Disordered" evidence="1">
    <location>
        <begin position="463"/>
        <end position="486"/>
    </location>
</feature>
<sequence length="2426" mass="255129">MTFEFCVDGCDEDITVGPYYDGSSYDVVGSSSYFNEYVYVDRATEDLVVSAVGYGSGTGTLSVLYDCPGTCCTCAAATFAPSPVPSATPTTAPTTAGPTTTPTTAAPSLSPTTAPPSAAPSLFPTTAAPSAAPSVAPTTCTVDPVFCVYTDAVTAYAIDVVQGETQEVFAIPASQRRTWIQLDATADIDLKLETSGGVVLLDYSTGTNWANSLTEYTYAGMTFDFCVDGCDEDITVGPYYDGSSYNVTGDASYFNEYVYVDRATEDLVVSAVGYGSGTGTLSVLYDCPGTCCTCAAATFAPSPVPSATPTTAAPTTAGPTTRDADDSPAVGRAVAVPDDAAPSAAPSVAPTTCTVDPVFCVYTDAVTARAIDVYTYAGMTFDFCVDGCDEDITVGPYYDGSSYNVTGDASYYNEYVYVDRATEDLVVSAVGYGSGTGTLSRALRLPGHVLHLRRGDVRAIAGALRDPDDGGADDRGADDDADDSPAVGRAVAVPDDAGAVDHAVGRADDVHRETQEVFAIPASQRRTWIQLDATADIDLKLETSGGVVLLDYSTGTNWANSLTEYTYAGMTFDFCVDGCDEDITVGPYYDGSSYNVTGDASYYNEYVYVDRATEDLVVSAVGYGSGTGTLSVLYDCPGTCCTCAAATFAPSPAPSATPTTAAPTTAGPTTTPTTAPPSAAPSLFPTTPAPSTTPSVAPTTCTVDPVFCVYTDAVTAYAIDVVQGETQEVFAIPASQRRTWIQLDATADIDLKLETSGGVVLLDYSTGTNWANSLTEYTYAGMTFDFCVDGCDEDITVGPYYDGSSYNVTGDASYYNDPAVGRAVAVPDDAAPSTAPSVAPTTCTVDPVFCVYTDAVTAYAIDVVQGETQEVFAIPASQRRTWIQLDAADIDLKLETSGGVVLLDYSTGTNWANSLTEYTYAGMTFDFCVDGCDEDITVGPYYDGSSYNVTGDASYYNEYVYVDRATEDLVVSAVGYGSGTGTLGRHTWIQLNATVDIDFKLETSDGVVLLDYSTGTNWANSLTEYTYAGMTFDFCVDGCDEDITVGPYYDGSSYDVVGSSSYFNEYVYVDRATEDLVVSAVGSGSGTGTLSVLFDCPGTCCECAAATSAPSPAPSSTPTTAAPSLGPTTSRPTFEILTVDVALTRDASGCGSFVSANESLVYARALAATLNVSVARVADVACAEYERTRPPSALVEDRVYWADRSVAPFDCETHYEPIQVLKYEGAATYSVREFSLADGAYDLLYDIDYFDGHINAVALYDGGASGYYALGSFGGYLCRFDNASAICSATPLALASPNVGAIVGNDFYYAKNLGDDGDEAVYVVKDVNTDDPEFVDAARFAVSPELFQGTVLDLAAVEEDEDDLVVDGDAGTYLVGLGFGFEVLVVRVAADGLADAYAVVNATVDWDGYDATAAATGFGAAFAYVAGGTRLFFASNEGQGLFELMLPVAVPAECWNAGFDVANHTACGGDAARIWRVADAVVATSNDGMNCPDGAGAWLALCADDVCWADDSVAPFDCASHGEPVQVLRYEGAATYSVREFSLTTGAYDLVYDLGWFDGHVNAVALLDGGSYGYYAVGSFDGYLCRFDNASSICAATPLELSTPNVGAIVGTSYYYAKNVGDRGGEAFYWVANVHTDAPTFNEVTRVAVSSELFEGSVLDVAVIEEAGDELVDDGDDGGTYLVGLGFGLEVLVVRIDAVGYPVAYAVLNATVDWGGAERGTTGFGAAFAYVLEDSTRLFFASNEGEGLFELTLPVTVPPECWNVGFDLASHAVCGEEGAYVSRLAAAAAATSNDGMNCPGGAASWIACADDICWSDLSVAPFDCEAHGNPVQVLKYDGADAYSVREFDLDSGAYTLVYDLDWFDGHVNAVALLDGGSYGYYAVGSFDGYLCRFDDASSICAATPLELSTPNVGAIVGVFYWVAGVNSDAPTFVSDYLFAVSSDLFEGSVLDVAAFEEDDEELVDDGDDHGTYLVGLGFDFEVFVVRVAETGYPLSYAVLPSSVDALDDDNDDYADDTAGFGAAFAYADGGATRLFFASNGGKGLFELALPITVPSECWNTGTDVDDHVVCDADDAAMIYRVSDAAEASSNDGLNCPSGFDDADACYDDICWSDQTVSSFDCDDHGLPVQVLKYDGADDYSVREFDPDSGTYDLVYDLDWFDGHVNAVALLDGGSYGYYAVGSFDGYLCRFDDAVAVCATTPLELDAPNVGAIVGTSYYYAKNVGDEDDEVFYWVADIHTDEPTFYGDYEFAVASDLFEGTVLDVAVVEEAGDEMIDDGDDEGTYLVGLGFDFEVLVVRIAASGYPDAYAVLESDVDADDDDKLDDTAGFGAAFAYVDGDATRLFFASNGGAGLFELELPITVPSECWNSGTDVDDHVVCDAEDAEISRVSDAAEASSNDGMNCPDGDTVIAALGDRVRVCSVVPVR</sequence>
<evidence type="ECO:0000256" key="1">
    <source>
        <dbReference type="SAM" id="MobiDB-lite"/>
    </source>
</evidence>
<feature type="compositionally biased region" description="Low complexity" evidence="1">
    <location>
        <begin position="651"/>
        <end position="673"/>
    </location>
</feature>
<protein>
    <submittedName>
        <fullName evidence="2">Uncharacterized protein</fullName>
    </submittedName>
</protein>
<keyword evidence="3" id="KW-1185">Reference proteome</keyword>
<reference evidence="2 3" key="1">
    <citation type="submission" date="2024-03" db="EMBL/GenBank/DDBJ databases">
        <title>Aureococcus anophagefferens CCMP1851 and Kratosvirus quantuckense: Draft genome of a second virus-susceptible host strain in the model system.</title>
        <authorList>
            <person name="Chase E."/>
            <person name="Truchon A.R."/>
            <person name="Schepens W."/>
            <person name="Wilhelm S.W."/>
        </authorList>
    </citation>
    <scope>NUCLEOTIDE SEQUENCE [LARGE SCALE GENOMIC DNA]</scope>
    <source>
        <strain evidence="2 3">CCMP1851</strain>
    </source>
</reference>
<evidence type="ECO:0000313" key="2">
    <source>
        <dbReference type="EMBL" id="KAK7237182.1"/>
    </source>
</evidence>
<dbReference type="InterPro" id="IPR036322">
    <property type="entry name" value="WD40_repeat_dom_sf"/>
</dbReference>
<feature type="compositionally biased region" description="Low complexity" evidence="1">
    <location>
        <begin position="303"/>
        <end position="321"/>
    </location>
</feature>
<feature type="compositionally biased region" description="Low complexity" evidence="1">
    <location>
        <begin position="680"/>
        <end position="695"/>
    </location>
</feature>
<organism evidence="2 3">
    <name type="scientific">Aureococcus anophagefferens</name>
    <name type="common">Harmful bloom alga</name>
    <dbReference type="NCBI Taxonomy" id="44056"/>
    <lineage>
        <taxon>Eukaryota</taxon>
        <taxon>Sar</taxon>
        <taxon>Stramenopiles</taxon>
        <taxon>Ochrophyta</taxon>
        <taxon>Pelagophyceae</taxon>
        <taxon>Pelagomonadales</taxon>
        <taxon>Pelagomonadaceae</taxon>
        <taxon>Aureococcus</taxon>
    </lineage>
</organism>
<dbReference type="PANTHER" id="PTHR24216:SF65">
    <property type="entry name" value="PAXILLIN-LIKE PROTEIN 1"/>
    <property type="match status" value="1"/>
</dbReference>
<accession>A0ABR1FS27</accession>
<feature type="region of interest" description="Disordered" evidence="1">
    <location>
        <begin position="303"/>
        <end position="329"/>
    </location>
</feature>
<feature type="compositionally biased region" description="Low complexity" evidence="1">
    <location>
        <begin position="84"/>
        <end position="112"/>
    </location>
</feature>
<name>A0ABR1FS27_AURAN</name>
<evidence type="ECO:0000313" key="3">
    <source>
        <dbReference type="Proteomes" id="UP001363151"/>
    </source>
</evidence>
<feature type="region of interest" description="Disordered" evidence="1">
    <location>
        <begin position="84"/>
        <end position="120"/>
    </location>
</feature>